<dbReference type="Pfam" id="PF08281">
    <property type="entry name" value="Sigma70_r4_2"/>
    <property type="match status" value="1"/>
</dbReference>
<dbReference type="NCBIfam" id="TIGR02937">
    <property type="entry name" value="sigma70-ECF"/>
    <property type="match status" value="1"/>
</dbReference>
<keyword evidence="5" id="KW-0804">Transcription</keyword>
<keyword evidence="4" id="KW-0238">DNA-binding</keyword>
<dbReference type="PANTHER" id="PTHR43133:SF8">
    <property type="entry name" value="RNA POLYMERASE SIGMA FACTOR HI_1459-RELATED"/>
    <property type="match status" value="1"/>
</dbReference>
<keyword evidence="2" id="KW-0805">Transcription regulation</keyword>
<dbReference type="InterPro" id="IPR014284">
    <property type="entry name" value="RNA_pol_sigma-70_dom"/>
</dbReference>
<feature type="domain" description="RNA polymerase sigma-70 region 2" evidence="6">
    <location>
        <begin position="26"/>
        <end position="90"/>
    </location>
</feature>
<dbReference type="SUPFAM" id="SSF88659">
    <property type="entry name" value="Sigma3 and sigma4 domains of RNA polymerase sigma factors"/>
    <property type="match status" value="1"/>
</dbReference>
<dbReference type="EMBL" id="JAAGNZ010000001">
    <property type="protein sequence ID" value="NEU68002.1"/>
    <property type="molecule type" value="Genomic_DNA"/>
</dbReference>
<accession>A0A6M0IJM6</accession>
<dbReference type="InterPro" id="IPR013325">
    <property type="entry name" value="RNA_pol_sigma_r2"/>
</dbReference>
<organism evidence="8 9">
    <name type="scientific">Spirosoma agri</name>
    <dbReference type="NCBI Taxonomy" id="1987381"/>
    <lineage>
        <taxon>Bacteria</taxon>
        <taxon>Pseudomonadati</taxon>
        <taxon>Bacteroidota</taxon>
        <taxon>Cytophagia</taxon>
        <taxon>Cytophagales</taxon>
        <taxon>Cytophagaceae</taxon>
        <taxon>Spirosoma</taxon>
    </lineage>
</organism>
<dbReference type="Proteomes" id="UP000477386">
    <property type="component" value="Unassembled WGS sequence"/>
</dbReference>
<protein>
    <submittedName>
        <fullName evidence="8">Sigma-70 family RNA polymerase sigma factor</fullName>
    </submittedName>
</protein>
<dbReference type="Gene3D" id="1.10.10.10">
    <property type="entry name" value="Winged helix-like DNA-binding domain superfamily/Winged helix DNA-binding domain"/>
    <property type="match status" value="1"/>
</dbReference>
<dbReference type="InterPro" id="IPR013249">
    <property type="entry name" value="RNA_pol_sigma70_r4_t2"/>
</dbReference>
<evidence type="ECO:0000313" key="9">
    <source>
        <dbReference type="Proteomes" id="UP000477386"/>
    </source>
</evidence>
<dbReference type="InterPro" id="IPR007627">
    <property type="entry name" value="RNA_pol_sigma70_r2"/>
</dbReference>
<reference evidence="8 9" key="1">
    <citation type="submission" date="2020-02" db="EMBL/GenBank/DDBJ databases">
        <title>Draft genome sequence of two Spirosoma agri KCTC 52727 and Spirosoma terrae KCTC 52035.</title>
        <authorList>
            <person name="Rojas J."/>
            <person name="Ambika Manirajan B."/>
            <person name="Ratering S."/>
            <person name="Suarez C."/>
            <person name="Schnell S."/>
        </authorList>
    </citation>
    <scope>NUCLEOTIDE SEQUENCE [LARGE SCALE GENOMIC DNA]</scope>
    <source>
        <strain evidence="8 9">KCTC 52727</strain>
    </source>
</reference>
<keyword evidence="3" id="KW-0731">Sigma factor</keyword>
<dbReference type="AlphaFoldDB" id="A0A6M0IJM6"/>
<dbReference type="InterPro" id="IPR036388">
    <property type="entry name" value="WH-like_DNA-bd_sf"/>
</dbReference>
<evidence type="ECO:0000256" key="3">
    <source>
        <dbReference type="ARBA" id="ARBA00023082"/>
    </source>
</evidence>
<evidence type="ECO:0000256" key="2">
    <source>
        <dbReference type="ARBA" id="ARBA00023015"/>
    </source>
</evidence>
<dbReference type="Pfam" id="PF04542">
    <property type="entry name" value="Sigma70_r2"/>
    <property type="match status" value="1"/>
</dbReference>
<evidence type="ECO:0000256" key="4">
    <source>
        <dbReference type="ARBA" id="ARBA00023125"/>
    </source>
</evidence>
<dbReference type="InterPro" id="IPR039425">
    <property type="entry name" value="RNA_pol_sigma-70-like"/>
</dbReference>
<proteinExistence type="inferred from homology"/>
<dbReference type="GO" id="GO:0016987">
    <property type="term" value="F:sigma factor activity"/>
    <property type="evidence" value="ECO:0007669"/>
    <property type="project" value="UniProtKB-KW"/>
</dbReference>
<evidence type="ECO:0000256" key="1">
    <source>
        <dbReference type="ARBA" id="ARBA00010641"/>
    </source>
</evidence>
<evidence type="ECO:0000313" key="8">
    <source>
        <dbReference type="EMBL" id="NEU68002.1"/>
    </source>
</evidence>
<dbReference type="SUPFAM" id="SSF88946">
    <property type="entry name" value="Sigma2 domain of RNA polymerase sigma factors"/>
    <property type="match status" value="1"/>
</dbReference>
<dbReference type="GO" id="GO:0003677">
    <property type="term" value="F:DNA binding"/>
    <property type="evidence" value="ECO:0007669"/>
    <property type="project" value="UniProtKB-KW"/>
</dbReference>
<comment type="caution">
    <text evidence="8">The sequence shown here is derived from an EMBL/GenBank/DDBJ whole genome shotgun (WGS) entry which is preliminary data.</text>
</comment>
<dbReference type="RefSeq" id="WP_164039127.1">
    <property type="nucleotide sequence ID" value="NZ_JAAGNZ010000001.1"/>
</dbReference>
<name>A0A6M0IJM6_9BACT</name>
<evidence type="ECO:0000256" key="5">
    <source>
        <dbReference type="ARBA" id="ARBA00023163"/>
    </source>
</evidence>
<evidence type="ECO:0000259" key="7">
    <source>
        <dbReference type="Pfam" id="PF08281"/>
    </source>
</evidence>
<comment type="similarity">
    <text evidence="1">Belongs to the sigma-70 factor family. ECF subfamily.</text>
</comment>
<gene>
    <name evidence="8" type="ORF">GK091_14010</name>
</gene>
<dbReference type="PANTHER" id="PTHR43133">
    <property type="entry name" value="RNA POLYMERASE ECF-TYPE SIGMA FACTO"/>
    <property type="match status" value="1"/>
</dbReference>
<keyword evidence="9" id="KW-1185">Reference proteome</keyword>
<sequence>MKSKLNDEEVIRQYLTTNPNDCFEMLYNRYVGKVYNRCLSLTKDSEKAQDFTHDIFIKMFSRLDKFEERSTFSTWLYSISYNYCMDQIRLGKRLTTTSLEDDMNADTEQDAKTSQYVSADDSEDLEDNLQHLNRVMNALPKEESMILRLKYQDGLDIRQIAEQLNLKDSAVKMRLKRSREKVKRIYGIGLMAG</sequence>
<feature type="domain" description="RNA polymerase sigma factor 70 region 4 type 2" evidence="7">
    <location>
        <begin position="132"/>
        <end position="181"/>
    </location>
</feature>
<dbReference type="CDD" id="cd06171">
    <property type="entry name" value="Sigma70_r4"/>
    <property type="match status" value="1"/>
</dbReference>
<dbReference type="GO" id="GO:0006352">
    <property type="term" value="P:DNA-templated transcription initiation"/>
    <property type="evidence" value="ECO:0007669"/>
    <property type="project" value="InterPro"/>
</dbReference>
<dbReference type="InterPro" id="IPR013324">
    <property type="entry name" value="RNA_pol_sigma_r3/r4-like"/>
</dbReference>
<dbReference type="Gene3D" id="1.10.1740.10">
    <property type="match status" value="1"/>
</dbReference>
<evidence type="ECO:0000259" key="6">
    <source>
        <dbReference type="Pfam" id="PF04542"/>
    </source>
</evidence>